<protein>
    <recommendedName>
        <fullName evidence="4">ARM repeat superfamily protein</fullName>
    </recommendedName>
</protein>
<dbReference type="InterPro" id="IPR011989">
    <property type="entry name" value="ARM-like"/>
</dbReference>
<dbReference type="Proteomes" id="UP001162972">
    <property type="component" value="Chromosome 19"/>
</dbReference>
<evidence type="ECO:0000256" key="1">
    <source>
        <dbReference type="ARBA" id="ARBA00022737"/>
    </source>
</evidence>
<comment type="caution">
    <text evidence="2">The sequence shown here is derived from an EMBL/GenBank/DDBJ whole genome shotgun (WGS) entry which is preliminary data.</text>
</comment>
<keyword evidence="1" id="KW-0677">Repeat</keyword>
<name>A0AAD6PAJ0_9ROSI</name>
<organism evidence="2 3">
    <name type="scientific">Salix udensis</name>
    <dbReference type="NCBI Taxonomy" id="889485"/>
    <lineage>
        <taxon>Eukaryota</taxon>
        <taxon>Viridiplantae</taxon>
        <taxon>Streptophyta</taxon>
        <taxon>Embryophyta</taxon>
        <taxon>Tracheophyta</taxon>
        <taxon>Spermatophyta</taxon>
        <taxon>Magnoliopsida</taxon>
        <taxon>eudicotyledons</taxon>
        <taxon>Gunneridae</taxon>
        <taxon>Pentapetalae</taxon>
        <taxon>rosids</taxon>
        <taxon>fabids</taxon>
        <taxon>Malpighiales</taxon>
        <taxon>Salicaceae</taxon>
        <taxon>Saliceae</taxon>
        <taxon>Salix</taxon>
    </lineage>
</organism>
<dbReference type="SUPFAM" id="SSF48371">
    <property type="entry name" value="ARM repeat"/>
    <property type="match status" value="1"/>
</dbReference>
<keyword evidence="3" id="KW-1185">Reference proteome</keyword>
<dbReference type="InterPro" id="IPR016024">
    <property type="entry name" value="ARM-type_fold"/>
</dbReference>
<gene>
    <name evidence="2" type="ORF">OIU84_027333</name>
</gene>
<proteinExistence type="predicted"/>
<reference evidence="2 3" key="1">
    <citation type="journal article" date="2023" name="Int. J. Mol. Sci.">
        <title>De Novo Assembly and Annotation of 11 Diverse Shrub Willow (Salix) Genomes Reveals Novel Gene Organization in Sex-Linked Regions.</title>
        <authorList>
            <person name="Hyden B."/>
            <person name="Feng K."/>
            <person name="Yates T.B."/>
            <person name="Jawdy S."/>
            <person name="Cereghino C."/>
            <person name="Smart L.B."/>
            <person name="Muchero W."/>
        </authorList>
    </citation>
    <scope>NUCLEOTIDE SEQUENCE [LARGE SCALE GENOMIC DNA]</scope>
    <source>
        <tissue evidence="2">Shoot tip</tissue>
    </source>
</reference>
<dbReference type="PANTHER" id="PTHR46618:SF1">
    <property type="entry name" value="ARMADILLO REPEAT-CONTAINING PROTEIN 3"/>
    <property type="match status" value="1"/>
</dbReference>
<evidence type="ECO:0008006" key="4">
    <source>
        <dbReference type="Google" id="ProtNLM"/>
    </source>
</evidence>
<evidence type="ECO:0000313" key="3">
    <source>
        <dbReference type="Proteomes" id="UP001162972"/>
    </source>
</evidence>
<evidence type="ECO:0000313" key="2">
    <source>
        <dbReference type="EMBL" id="KAJ6422351.1"/>
    </source>
</evidence>
<dbReference type="InterPro" id="IPR052441">
    <property type="entry name" value="Armadillo-Ser/Thr_Kinase"/>
</dbReference>
<dbReference type="EMBL" id="JAPFFJ010000007">
    <property type="protein sequence ID" value="KAJ6422351.1"/>
    <property type="molecule type" value="Genomic_DNA"/>
</dbReference>
<dbReference type="Gene3D" id="1.25.10.10">
    <property type="entry name" value="Leucine-rich Repeat Variant"/>
    <property type="match status" value="1"/>
</dbReference>
<sequence>MKWSCFVVSRSPSKFVPLLSLPEKEPPSKHFSWARLEYARHLSWPERHESIPPLLHASEKKTNGELDFLDDRVCGRYLGRGRENGNLDSMPVISHKTMGKKVGAIAPNEGAVSTSGYCISNKDRVPSRVRVFLNARPWSATSSRVTFPAWYRQRLRGNTRRKWRTFRLSFLSRYKCKIRAYAIKYLIPNLELKDGPLVDHIHSEVLNALFNLCKINKRRQEQAAENGIIPHLMNFIMSDSPLKPHALPLLCDMAHASRNSREQLRAHGGLDVYLSLLDDMVWSVTALDSIAVCLAHDNDNHKVEQALLKKNAVQRLVKFFQCCPEQQFVHILEPFLKIITKSSRINTTLAVNGLTPLLIARLDHQDAIARLNLLKLIKVKFATPYCPVLTSTSALRNYKL</sequence>
<dbReference type="AlphaFoldDB" id="A0AAD6PAJ0"/>
<dbReference type="PANTHER" id="PTHR46618">
    <property type="entry name" value="ARMADILLO REPEAT-CONTAINING PROTEIN 3"/>
    <property type="match status" value="1"/>
</dbReference>
<accession>A0AAD6PAJ0</accession>